<keyword evidence="1" id="KW-0175">Coiled coil</keyword>
<feature type="coiled-coil region" evidence="1">
    <location>
        <begin position="28"/>
        <end position="62"/>
    </location>
</feature>
<reference evidence="2 3" key="1">
    <citation type="journal article" date="2015" name="Genome Biol. Evol.">
        <title>The genome of winter moth (Operophtera brumata) provides a genomic perspective on sexual dimorphism and phenology.</title>
        <authorList>
            <person name="Derks M.F."/>
            <person name="Smit S."/>
            <person name="Salis L."/>
            <person name="Schijlen E."/>
            <person name="Bossers A."/>
            <person name="Mateman C."/>
            <person name="Pijl A.S."/>
            <person name="de Ridder D."/>
            <person name="Groenen M.A."/>
            <person name="Visser M.E."/>
            <person name="Megens H.J."/>
        </authorList>
    </citation>
    <scope>NUCLEOTIDE SEQUENCE [LARGE SCALE GENOMIC DNA]</scope>
    <source>
        <strain evidence="2">WM2013NL</strain>
        <tissue evidence="2">Head and thorax</tissue>
    </source>
</reference>
<proteinExistence type="predicted"/>
<organism evidence="2 3">
    <name type="scientific">Operophtera brumata</name>
    <name type="common">Winter moth</name>
    <name type="synonym">Phalaena brumata</name>
    <dbReference type="NCBI Taxonomy" id="104452"/>
    <lineage>
        <taxon>Eukaryota</taxon>
        <taxon>Metazoa</taxon>
        <taxon>Ecdysozoa</taxon>
        <taxon>Arthropoda</taxon>
        <taxon>Hexapoda</taxon>
        <taxon>Insecta</taxon>
        <taxon>Pterygota</taxon>
        <taxon>Neoptera</taxon>
        <taxon>Endopterygota</taxon>
        <taxon>Lepidoptera</taxon>
        <taxon>Glossata</taxon>
        <taxon>Ditrysia</taxon>
        <taxon>Geometroidea</taxon>
        <taxon>Geometridae</taxon>
        <taxon>Larentiinae</taxon>
        <taxon>Operophtera</taxon>
    </lineage>
</organism>
<keyword evidence="3" id="KW-1185">Reference proteome</keyword>
<evidence type="ECO:0000256" key="1">
    <source>
        <dbReference type="SAM" id="Coils"/>
    </source>
</evidence>
<dbReference type="AlphaFoldDB" id="A0A0L7LC86"/>
<sequence length="108" mass="12282">MCTRPLTSVTSFRSASLLVYYSALVLCLQVLRRKERECEHEMERLAREKIAAQQRLAALKREVSVRVTARPRTVDPISDDKIREEQVNGQVLGISVSILAITSQRKTL</sequence>
<comment type="caution">
    <text evidence="2">The sequence shown here is derived from an EMBL/GenBank/DDBJ whole genome shotgun (WGS) entry which is preliminary data.</text>
</comment>
<dbReference type="EMBL" id="JTDY01001699">
    <property type="protein sequence ID" value="KOB73127.1"/>
    <property type="molecule type" value="Genomic_DNA"/>
</dbReference>
<accession>A0A0L7LC86</accession>
<dbReference type="Proteomes" id="UP000037510">
    <property type="component" value="Unassembled WGS sequence"/>
</dbReference>
<evidence type="ECO:0000313" key="2">
    <source>
        <dbReference type="EMBL" id="KOB73127.1"/>
    </source>
</evidence>
<evidence type="ECO:0000313" key="3">
    <source>
        <dbReference type="Proteomes" id="UP000037510"/>
    </source>
</evidence>
<gene>
    <name evidence="2" type="ORF">OBRU01_11224</name>
</gene>
<protein>
    <submittedName>
        <fullName evidence="2">Max binding protein mnt</fullName>
    </submittedName>
</protein>
<name>A0A0L7LC86_OPEBR</name>
<dbReference type="STRING" id="104452.A0A0L7LC86"/>